<evidence type="ECO:0000313" key="5">
    <source>
        <dbReference type="Proteomes" id="UP000036313"/>
    </source>
</evidence>
<dbReference type="Gene3D" id="3.40.1000.10">
    <property type="entry name" value="Mog1/PsbP, alpha/beta/alpha sandwich"/>
    <property type="match status" value="1"/>
</dbReference>
<evidence type="ECO:0000313" key="3">
    <source>
        <dbReference type="EMBL" id="KMO76126.1"/>
    </source>
</evidence>
<gene>
    <name evidence="3" type="ORF">MOBUDSM44075_02656</name>
    <name evidence="2" type="ORF">WN67_21020</name>
</gene>
<dbReference type="AlphaFoldDB" id="A0A0J6YUJ3"/>
<evidence type="ECO:0000313" key="4">
    <source>
        <dbReference type="Proteomes" id="UP000034150"/>
    </source>
</evidence>
<accession>A0A0J6YUJ3</accession>
<name>A0A0J6YUJ3_9MYCO</name>
<dbReference type="Pfam" id="PF10738">
    <property type="entry name" value="Lpp-LpqN"/>
    <property type="match status" value="1"/>
</dbReference>
<keyword evidence="3" id="KW-0449">Lipoprotein</keyword>
<reference evidence="3 5" key="1">
    <citation type="journal article" date="2015" name="Genome Biol. Evol.">
        <title>Characterization of Three Mycobacterium spp. with Potential Use in Bioremediation by Genome Sequencing and Comparative Genomics.</title>
        <authorList>
            <person name="Das S."/>
            <person name="Pettersson B.M."/>
            <person name="Behra P.R."/>
            <person name="Ramesh M."/>
            <person name="Dasgupta S."/>
            <person name="Bhattacharya A."/>
            <person name="Kirsebom L.A."/>
        </authorList>
    </citation>
    <scope>NUCLEOTIDE SEQUENCE [LARGE SCALE GENOMIC DNA]</scope>
    <source>
        <strain evidence="3 5">DSM 44075</strain>
    </source>
</reference>
<evidence type="ECO:0000313" key="2">
    <source>
        <dbReference type="EMBL" id="KKF00015.1"/>
    </source>
</evidence>
<comment type="caution">
    <text evidence="3">The sequence shown here is derived from an EMBL/GenBank/DDBJ whole genome shotgun (WGS) entry which is preliminary data.</text>
</comment>
<evidence type="ECO:0000256" key="1">
    <source>
        <dbReference type="ARBA" id="ARBA00022729"/>
    </source>
</evidence>
<organism evidence="3 5">
    <name type="scientific">Mycolicibacterium obuense</name>
    <dbReference type="NCBI Taxonomy" id="1807"/>
    <lineage>
        <taxon>Bacteria</taxon>
        <taxon>Bacillati</taxon>
        <taxon>Actinomycetota</taxon>
        <taxon>Actinomycetes</taxon>
        <taxon>Mycobacteriales</taxon>
        <taxon>Mycobacteriaceae</taxon>
        <taxon>Mycolicibacterium</taxon>
    </lineage>
</organism>
<dbReference type="Proteomes" id="UP000036313">
    <property type="component" value="Unassembled WGS sequence"/>
</dbReference>
<keyword evidence="1" id="KW-0732">Signal</keyword>
<reference evidence="2 4" key="2">
    <citation type="submission" date="2015-04" db="EMBL/GenBank/DDBJ databases">
        <title>Genome sequence of Mycobacterium obuense UC1.</title>
        <authorList>
            <person name="Greninger A.L."/>
            <person name="Cunningham G."/>
            <person name="Chiu C.Y."/>
            <person name="Miller S."/>
        </authorList>
    </citation>
    <scope>NUCLEOTIDE SEQUENCE [LARGE SCALE GENOMIC DNA]</scope>
    <source>
        <strain evidence="2 4">UC1</strain>
    </source>
</reference>
<dbReference type="EMBL" id="JYNU01000014">
    <property type="protein sequence ID" value="KMO76126.1"/>
    <property type="molecule type" value="Genomic_DNA"/>
</dbReference>
<sequence length="222" mass="22976">MTIARSAGAVVLAALAIPGLLTGCGREISGTAVTAAGPAPSAGGSGGGTAGDDSQCASVTAPLVDIPQKNPREPQLRVPQPPGWERNTMMDNQIIRFAIVAQDLIANQFAPNAVVTLESVRGSADPDTVFEQNRSNLTSMMGAFDLQTESNTTCGLPSETTTYTAPAMGPAPERPIIMHAVVAQGPSATYLATLTVQTTDPANPTYVRDSKEIVDGFQLLLP</sequence>
<dbReference type="PROSITE" id="PS51257">
    <property type="entry name" value="PROKAR_LIPOPROTEIN"/>
    <property type="match status" value="1"/>
</dbReference>
<protein>
    <submittedName>
        <fullName evidence="3">Putative lipoprotein LpqN</fullName>
    </submittedName>
</protein>
<dbReference type="RefSeq" id="WP_046364987.1">
    <property type="nucleotide sequence ID" value="NZ_CALTXN010000006.1"/>
</dbReference>
<dbReference type="Proteomes" id="UP000034150">
    <property type="component" value="Unassembled WGS sequence"/>
</dbReference>
<dbReference type="STRING" id="1807.MOBUDSM44075_02656"/>
<dbReference type="PATRIC" id="fig|1807.13.peg.5057"/>
<dbReference type="EMBL" id="LAUZ02000084">
    <property type="protein sequence ID" value="KKF00015.1"/>
    <property type="molecule type" value="Genomic_DNA"/>
</dbReference>
<dbReference type="InterPro" id="IPR019674">
    <property type="entry name" value="Lipoprotein_LpqN/LpqT-like"/>
</dbReference>
<keyword evidence="4" id="KW-1185">Reference proteome</keyword>
<proteinExistence type="predicted"/>